<dbReference type="CDD" id="cd02440">
    <property type="entry name" value="AdoMet_MTases"/>
    <property type="match status" value="1"/>
</dbReference>
<dbReference type="InterPro" id="IPR013217">
    <property type="entry name" value="Methyltransf_12"/>
</dbReference>
<comment type="similarity">
    <text evidence="3 10">Belongs to the methyltransferase superfamily. METL family.</text>
</comment>
<evidence type="ECO:0000256" key="1">
    <source>
        <dbReference type="ARBA" id="ARBA00004123"/>
    </source>
</evidence>
<keyword evidence="5 10" id="KW-0489">Methyltransferase</keyword>
<dbReference type="GO" id="GO:0030488">
    <property type="term" value="P:tRNA methylation"/>
    <property type="evidence" value="ECO:0007669"/>
    <property type="project" value="UniProtKB-ARBA"/>
</dbReference>
<gene>
    <name evidence="12" type="ORF">IWQ62_003841</name>
</gene>
<feature type="domain" description="Methyltransferase type 12" evidence="11">
    <location>
        <begin position="76"/>
        <end position="176"/>
    </location>
</feature>
<dbReference type="FunFam" id="3.40.50.150:FF:000279">
    <property type="entry name" value="Methyltransferase-like protein"/>
    <property type="match status" value="1"/>
</dbReference>
<accession>A0A9W8ATG3</accession>
<reference evidence="12" key="1">
    <citation type="submission" date="2022-07" db="EMBL/GenBank/DDBJ databases">
        <title>Phylogenomic reconstructions and comparative analyses of Kickxellomycotina fungi.</title>
        <authorList>
            <person name="Reynolds N.K."/>
            <person name="Stajich J.E."/>
            <person name="Barry K."/>
            <person name="Grigoriev I.V."/>
            <person name="Crous P."/>
            <person name="Smith M.E."/>
        </authorList>
    </citation>
    <scope>NUCLEOTIDE SEQUENCE</scope>
    <source>
        <strain evidence="12">RSA 1196</strain>
    </source>
</reference>
<keyword evidence="13" id="KW-1185">Reference proteome</keyword>
<keyword evidence="8" id="KW-0539">Nucleus</keyword>
<dbReference type="OrthoDB" id="417697at2759"/>
<keyword evidence="7" id="KW-0819">tRNA processing</keyword>
<dbReference type="PANTHER" id="PTHR22809">
    <property type="entry name" value="METHYLTRANSFERASE-RELATED"/>
    <property type="match status" value="1"/>
</dbReference>
<keyword evidence="4" id="KW-0963">Cytoplasm</keyword>
<evidence type="ECO:0000256" key="3">
    <source>
        <dbReference type="ARBA" id="ARBA00009725"/>
    </source>
</evidence>
<dbReference type="SUPFAM" id="SSF53335">
    <property type="entry name" value="S-adenosyl-L-methionine-dependent methyltransferases"/>
    <property type="match status" value="1"/>
</dbReference>
<dbReference type="GO" id="GO:0005737">
    <property type="term" value="C:cytoplasm"/>
    <property type="evidence" value="ECO:0007669"/>
    <property type="project" value="UniProtKB-SubCell"/>
</dbReference>
<evidence type="ECO:0000256" key="4">
    <source>
        <dbReference type="ARBA" id="ARBA00022490"/>
    </source>
</evidence>
<evidence type="ECO:0000259" key="11">
    <source>
        <dbReference type="Pfam" id="PF08242"/>
    </source>
</evidence>
<dbReference type="InterPro" id="IPR026113">
    <property type="entry name" value="METTL2/6/8-like"/>
</dbReference>
<evidence type="ECO:0000256" key="10">
    <source>
        <dbReference type="PIRNR" id="PIRNR037755"/>
    </source>
</evidence>
<comment type="catalytic activity">
    <reaction evidence="9">
        <text>cytidine(32) in tRNA(Ser) + S-adenosyl-L-methionine = N(3)-methylcytidine(32) in tRNA(Ser) + S-adenosyl-L-homocysteine + H(+)</text>
        <dbReference type="Rhea" id="RHEA:50956"/>
        <dbReference type="Rhea" id="RHEA-COMP:12849"/>
        <dbReference type="Rhea" id="RHEA-COMP:12851"/>
        <dbReference type="ChEBI" id="CHEBI:15378"/>
        <dbReference type="ChEBI" id="CHEBI:57856"/>
        <dbReference type="ChEBI" id="CHEBI:59789"/>
        <dbReference type="ChEBI" id="CHEBI:74894"/>
        <dbReference type="ChEBI" id="CHEBI:82748"/>
    </reaction>
    <physiologicalReaction direction="left-to-right" evidence="9">
        <dbReference type="Rhea" id="RHEA:50957"/>
    </physiologicalReaction>
</comment>
<evidence type="ECO:0000256" key="8">
    <source>
        <dbReference type="ARBA" id="ARBA00023242"/>
    </source>
</evidence>
<dbReference type="Gene3D" id="3.40.50.150">
    <property type="entry name" value="Vaccinia Virus protein VP39"/>
    <property type="match status" value="1"/>
</dbReference>
<evidence type="ECO:0000313" key="12">
    <source>
        <dbReference type="EMBL" id="KAJ1961515.1"/>
    </source>
</evidence>
<dbReference type="GO" id="GO:0052735">
    <property type="term" value="F:tRNA (cytidine-3-)-methyltransferase activity"/>
    <property type="evidence" value="ECO:0007669"/>
    <property type="project" value="UniProtKB-ARBA"/>
</dbReference>
<name>A0A9W8ATG3_9FUNG</name>
<organism evidence="12 13">
    <name type="scientific">Dispira parvispora</name>
    <dbReference type="NCBI Taxonomy" id="1520584"/>
    <lineage>
        <taxon>Eukaryota</taxon>
        <taxon>Fungi</taxon>
        <taxon>Fungi incertae sedis</taxon>
        <taxon>Zoopagomycota</taxon>
        <taxon>Kickxellomycotina</taxon>
        <taxon>Dimargaritomycetes</taxon>
        <taxon>Dimargaritales</taxon>
        <taxon>Dimargaritaceae</taxon>
        <taxon>Dispira</taxon>
    </lineage>
</organism>
<protein>
    <recommendedName>
        <fullName evidence="10">tRNA N(3)-methylcytidine methyltransferase</fullName>
        <ecNumber evidence="10">2.1.1.-</ecNumber>
    </recommendedName>
</protein>
<dbReference type="PIRSF" id="PIRSF037755">
    <property type="entry name" value="Mettl2_prd"/>
    <property type="match status" value="1"/>
</dbReference>
<keyword evidence="6 10" id="KW-0808">Transferase</keyword>
<sequence>MDEEYITEAQAKLAQDTTSVPEFWVNKYRNEAAKNWDKFYKRNTTNFFKDRHWVEREFNELRCQSEGNNMPLTKVLEVGCGVGNFVFPVLEANDHLYFYACDFSARAIEFVKAHPGYNSGRCHAFVCDLTKDPLTDEVPADTVDLVSMIFVLSAIPPEKMVEAVRNVYRVLKPNGKVLFRDYGIYDAAQLRFKPGSKLCENFYVRQDGTMAYYFSEEMLKQIFTDAGFQPMSSEYVMRKTTNVKSNIEVDRIFVQAKFMKPA</sequence>
<evidence type="ECO:0000256" key="5">
    <source>
        <dbReference type="ARBA" id="ARBA00022603"/>
    </source>
</evidence>
<dbReference type="Pfam" id="PF08242">
    <property type="entry name" value="Methyltransf_12"/>
    <property type="match status" value="1"/>
</dbReference>
<evidence type="ECO:0000256" key="9">
    <source>
        <dbReference type="ARBA" id="ARBA00050646"/>
    </source>
</evidence>
<evidence type="ECO:0000256" key="6">
    <source>
        <dbReference type="ARBA" id="ARBA00022679"/>
    </source>
</evidence>
<dbReference type="Proteomes" id="UP001150925">
    <property type="component" value="Unassembled WGS sequence"/>
</dbReference>
<evidence type="ECO:0000256" key="2">
    <source>
        <dbReference type="ARBA" id="ARBA00004496"/>
    </source>
</evidence>
<dbReference type="InterPro" id="IPR029063">
    <property type="entry name" value="SAM-dependent_MTases_sf"/>
</dbReference>
<comment type="caution">
    <text evidence="12">The sequence shown here is derived from an EMBL/GenBank/DDBJ whole genome shotgun (WGS) entry which is preliminary data.</text>
</comment>
<dbReference type="GO" id="GO:0005634">
    <property type="term" value="C:nucleus"/>
    <property type="evidence" value="ECO:0007669"/>
    <property type="project" value="UniProtKB-SubCell"/>
</dbReference>
<dbReference type="AlphaFoldDB" id="A0A9W8ATG3"/>
<dbReference type="EMBL" id="JANBPY010001124">
    <property type="protein sequence ID" value="KAJ1961515.1"/>
    <property type="molecule type" value="Genomic_DNA"/>
</dbReference>
<proteinExistence type="inferred from homology"/>
<evidence type="ECO:0000313" key="13">
    <source>
        <dbReference type="Proteomes" id="UP001150925"/>
    </source>
</evidence>
<dbReference type="PANTHER" id="PTHR22809:SF5">
    <property type="entry name" value="TRNA N(3)-METHYLCYTIDINE METHYLTRANSFERASE METTL6"/>
    <property type="match status" value="1"/>
</dbReference>
<dbReference type="EC" id="2.1.1.-" evidence="10"/>
<comment type="function">
    <text evidence="10">S-adenosyl-L-methionine-dependent methyltransferase.</text>
</comment>
<comment type="subcellular location">
    <subcellularLocation>
        <location evidence="2">Cytoplasm</location>
    </subcellularLocation>
    <subcellularLocation>
        <location evidence="1">Nucleus</location>
    </subcellularLocation>
</comment>
<evidence type="ECO:0000256" key="7">
    <source>
        <dbReference type="ARBA" id="ARBA00022694"/>
    </source>
</evidence>